<dbReference type="OrthoDB" id="9790791at2"/>
<dbReference type="PANTHER" id="PTHR44591">
    <property type="entry name" value="STRESS RESPONSE REGULATOR PROTEIN 1"/>
    <property type="match status" value="1"/>
</dbReference>
<name>A0A1W1HCJ3_9BACT</name>
<proteinExistence type="predicted"/>
<evidence type="ECO:0000256" key="2">
    <source>
        <dbReference type="PROSITE-ProRule" id="PRU00169"/>
    </source>
</evidence>
<evidence type="ECO:0000313" key="5">
    <source>
        <dbReference type="Proteomes" id="UP000191931"/>
    </source>
</evidence>
<feature type="domain" description="Response regulatory" evidence="3">
    <location>
        <begin position="27"/>
        <end position="143"/>
    </location>
</feature>
<reference evidence="4 5" key="1">
    <citation type="submission" date="2017-03" db="EMBL/GenBank/DDBJ databases">
        <authorList>
            <person name="Afonso C.L."/>
            <person name="Miller P.J."/>
            <person name="Scott M.A."/>
            <person name="Spackman E."/>
            <person name="Goraichik I."/>
            <person name="Dimitrov K.M."/>
            <person name="Suarez D.L."/>
            <person name="Swayne D.E."/>
        </authorList>
    </citation>
    <scope>NUCLEOTIDE SEQUENCE [LARGE SCALE GENOMIC DNA]</scope>
    <source>
        <strain evidence="4">PRJEB14757</strain>
    </source>
</reference>
<dbReference type="Gene3D" id="3.40.50.2300">
    <property type="match status" value="1"/>
</dbReference>
<evidence type="ECO:0000256" key="1">
    <source>
        <dbReference type="ARBA" id="ARBA00022553"/>
    </source>
</evidence>
<keyword evidence="1 2" id="KW-0597">Phosphoprotein</keyword>
<dbReference type="PANTHER" id="PTHR44591:SF3">
    <property type="entry name" value="RESPONSE REGULATORY DOMAIN-CONTAINING PROTEIN"/>
    <property type="match status" value="1"/>
</dbReference>
<accession>A0A1W1HCJ3</accession>
<dbReference type="InterPro" id="IPR035965">
    <property type="entry name" value="PAS-like_dom_sf"/>
</dbReference>
<dbReference type="AlphaFoldDB" id="A0A1W1HCJ3"/>
<dbReference type="Proteomes" id="UP000191931">
    <property type="component" value="Unassembled WGS sequence"/>
</dbReference>
<evidence type="ECO:0000259" key="3">
    <source>
        <dbReference type="PROSITE" id="PS50110"/>
    </source>
</evidence>
<dbReference type="PROSITE" id="PS50110">
    <property type="entry name" value="RESPONSE_REGULATORY"/>
    <property type="match status" value="1"/>
</dbReference>
<dbReference type="InterPro" id="IPR050595">
    <property type="entry name" value="Bact_response_regulator"/>
</dbReference>
<dbReference type="InterPro" id="IPR001789">
    <property type="entry name" value="Sig_transdc_resp-reg_receiver"/>
</dbReference>
<dbReference type="STRING" id="1246637.MTBBW1_2170002"/>
<dbReference type="InterPro" id="IPR011006">
    <property type="entry name" value="CheY-like_superfamily"/>
</dbReference>
<dbReference type="EMBL" id="FWEV01000132">
    <property type="protein sequence ID" value="SLM30231.1"/>
    <property type="molecule type" value="Genomic_DNA"/>
</dbReference>
<dbReference type="GO" id="GO:0000160">
    <property type="term" value="P:phosphorelay signal transduction system"/>
    <property type="evidence" value="ECO:0007669"/>
    <property type="project" value="InterPro"/>
</dbReference>
<gene>
    <name evidence="4" type="ORF">MTBBW1_2170002</name>
</gene>
<dbReference type="Pfam" id="PF00072">
    <property type="entry name" value="Response_reg"/>
    <property type="match status" value="1"/>
</dbReference>
<sequence length="271" mass="29841">MTEDVKVVSTAGDNASYPLSDEEFHPLAMIVDDDFSLRLAMGAALRKAGFEVVEAANGNSAVSLFQSRNPDLILMDVMMPGMNGFETCRAIRELPEGKTVQILMVTGLEETNAIEKAFEAGADDFVIKPIKWVMLGHRARYMLRKGQIMKNLVKRLDSLAKIQAVAKQGGWQINSSGSSFAVSMEAVTILGIEENISNITYEMFLSCVDPENSLDLRRTIDDALKNRDSFSMTCRICMPDNSVKHILLQGAMLSDQSDIMTGVVQDISSIF</sequence>
<dbReference type="SUPFAM" id="SSF55785">
    <property type="entry name" value="PYP-like sensor domain (PAS domain)"/>
    <property type="match status" value="1"/>
</dbReference>
<feature type="modified residue" description="4-aspartylphosphate" evidence="2">
    <location>
        <position position="76"/>
    </location>
</feature>
<dbReference type="RefSeq" id="WP_080807949.1">
    <property type="nucleotide sequence ID" value="NZ_LT828559.1"/>
</dbReference>
<dbReference type="SUPFAM" id="SSF52172">
    <property type="entry name" value="CheY-like"/>
    <property type="match status" value="1"/>
</dbReference>
<organism evidence="4 5">
    <name type="scientific">Desulfamplus magnetovallimortis</name>
    <dbReference type="NCBI Taxonomy" id="1246637"/>
    <lineage>
        <taxon>Bacteria</taxon>
        <taxon>Pseudomonadati</taxon>
        <taxon>Thermodesulfobacteriota</taxon>
        <taxon>Desulfobacteria</taxon>
        <taxon>Desulfobacterales</taxon>
        <taxon>Desulfobacteraceae</taxon>
        <taxon>Desulfamplus</taxon>
    </lineage>
</organism>
<dbReference type="Gene3D" id="3.30.450.20">
    <property type="entry name" value="PAS domain"/>
    <property type="match status" value="1"/>
</dbReference>
<dbReference type="SMART" id="SM00448">
    <property type="entry name" value="REC"/>
    <property type="match status" value="1"/>
</dbReference>
<evidence type="ECO:0000313" key="4">
    <source>
        <dbReference type="EMBL" id="SLM30231.1"/>
    </source>
</evidence>
<protein>
    <submittedName>
        <fullName evidence="4">GGDEF domain family protein</fullName>
    </submittedName>
</protein>
<keyword evidence="5" id="KW-1185">Reference proteome</keyword>